<dbReference type="PANTHER" id="PTHR21666:SF288">
    <property type="entry name" value="CELL DIVISION PROTEIN YTFB"/>
    <property type="match status" value="1"/>
</dbReference>
<evidence type="ECO:0000256" key="1">
    <source>
        <dbReference type="ARBA" id="ARBA00001947"/>
    </source>
</evidence>
<evidence type="ECO:0000256" key="2">
    <source>
        <dbReference type="ARBA" id="ARBA00022670"/>
    </source>
</evidence>
<dbReference type="AlphaFoldDB" id="A0A918NGX7"/>
<evidence type="ECO:0000256" key="5">
    <source>
        <dbReference type="ARBA" id="ARBA00022833"/>
    </source>
</evidence>
<dbReference type="GO" id="GO:0006508">
    <property type="term" value="P:proteolysis"/>
    <property type="evidence" value="ECO:0007669"/>
    <property type="project" value="UniProtKB-KW"/>
</dbReference>
<dbReference type="InterPro" id="IPR011055">
    <property type="entry name" value="Dup_hybrid_motif"/>
</dbReference>
<evidence type="ECO:0000256" key="3">
    <source>
        <dbReference type="ARBA" id="ARBA00022723"/>
    </source>
</evidence>
<dbReference type="InterPro" id="IPR016047">
    <property type="entry name" value="M23ase_b-sheet_dom"/>
</dbReference>
<feature type="domain" description="LysM" evidence="8">
    <location>
        <begin position="100"/>
        <end position="148"/>
    </location>
</feature>
<sequence>MTDPNLNKSSAPSGVFVDGLKIRASAFARLRHTVIPRENHFRFLVAAATVGAIGLVALPDRTEATVNIPSDSALVVEPTLDISRFDMGLDEAFTPKTTVKTVTLKSGDNLGPLLQRNGLTGQQAYRVTQAFGDVFPPRNLRAGQSFDLYFAEGSLDHLTFKPNVETTVFVDRTSITEDGESYSARKVAAEFKYETIGVKATVENSLYVDATRLGAPDKVVVQFANIYEYSVDFQRDIQPGDAFEMFFEVARDQKGQIVKAGDLLYTSFSPRGKTSEYWLFEDQKGRENFYDAAGKTAKRKLRATPVNGARLSSTYGSRRHPILGYRKMHTGVDFAAPRGTPILAAGSGTVERANRYGSFGNYIRIRHTDGYKTAYAHLKGFARGVKSGAYVKQDQVIGYVGTTGRSTGPHLHYEVIHNGKKINPRRLSQLSGKPLASSQRPAFDKRRAEIDDLRGRSEIITPQPQIGATLSAEALPE</sequence>
<feature type="region of interest" description="Disordered" evidence="7">
    <location>
        <begin position="453"/>
        <end position="477"/>
    </location>
</feature>
<dbReference type="Gene3D" id="3.10.450.350">
    <property type="match status" value="2"/>
</dbReference>
<gene>
    <name evidence="9" type="ORF">GCM10011309_15540</name>
</gene>
<dbReference type="EMBL" id="BMYV01000002">
    <property type="protein sequence ID" value="GGX66813.1"/>
    <property type="molecule type" value="Genomic_DNA"/>
</dbReference>
<dbReference type="Proteomes" id="UP000600865">
    <property type="component" value="Unassembled WGS sequence"/>
</dbReference>
<dbReference type="CDD" id="cd12797">
    <property type="entry name" value="M23_peptidase"/>
    <property type="match status" value="1"/>
</dbReference>
<dbReference type="RefSeq" id="WP_189583945.1">
    <property type="nucleotide sequence ID" value="NZ_BMYV01000002.1"/>
</dbReference>
<evidence type="ECO:0000313" key="10">
    <source>
        <dbReference type="Proteomes" id="UP000600865"/>
    </source>
</evidence>
<dbReference type="GO" id="GO:0004222">
    <property type="term" value="F:metalloendopeptidase activity"/>
    <property type="evidence" value="ECO:0007669"/>
    <property type="project" value="TreeGrafter"/>
</dbReference>
<organism evidence="9 10">
    <name type="scientific">Litorimonas cladophorae</name>
    <dbReference type="NCBI Taxonomy" id="1220491"/>
    <lineage>
        <taxon>Bacteria</taxon>
        <taxon>Pseudomonadati</taxon>
        <taxon>Pseudomonadota</taxon>
        <taxon>Alphaproteobacteria</taxon>
        <taxon>Maricaulales</taxon>
        <taxon>Robiginitomaculaceae</taxon>
    </lineage>
</organism>
<name>A0A918NGX7_9PROT</name>
<keyword evidence="3" id="KW-0479">Metal-binding</keyword>
<evidence type="ECO:0000313" key="9">
    <source>
        <dbReference type="EMBL" id="GGX66813.1"/>
    </source>
</evidence>
<accession>A0A918NGX7</accession>
<evidence type="ECO:0000256" key="4">
    <source>
        <dbReference type="ARBA" id="ARBA00022801"/>
    </source>
</evidence>
<comment type="cofactor">
    <cofactor evidence="1">
        <name>Zn(2+)</name>
        <dbReference type="ChEBI" id="CHEBI:29105"/>
    </cofactor>
</comment>
<keyword evidence="5" id="KW-0862">Zinc</keyword>
<dbReference type="InterPro" id="IPR050570">
    <property type="entry name" value="Cell_wall_metabolism_enzyme"/>
</dbReference>
<keyword evidence="4" id="KW-0378">Hydrolase</keyword>
<protein>
    <recommendedName>
        <fullName evidence="8">LysM domain-containing protein</fullName>
    </recommendedName>
</protein>
<dbReference type="Pfam" id="PF01551">
    <property type="entry name" value="Peptidase_M23"/>
    <property type="match status" value="1"/>
</dbReference>
<comment type="caution">
    <text evidence="9">The sequence shown here is derived from an EMBL/GenBank/DDBJ whole genome shotgun (WGS) entry which is preliminary data.</text>
</comment>
<dbReference type="PROSITE" id="PS51782">
    <property type="entry name" value="LYSM"/>
    <property type="match status" value="1"/>
</dbReference>
<evidence type="ECO:0000259" key="8">
    <source>
        <dbReference type="PROSITE" id="PS51782"/>
    </source>
</evidence>
<reference evidence="9 10" key="1">
    <citation type="journal article" date="2014" name="Int. J. Syst. Evol. Microbiol.">
        <title>Complete genome sequence of Corynebacterium casei LMG S-19264T (=DSM 44701T), isolated from a smear-ripened cheese.</title>
        <authorList>
            <consortium name="US DOE Joint Genome Institute (JGI-PGF)"/>
            <person name="Walter F."/>
            <person name="Albersmeier A."/>
            <person name="Kalinowski J."/>
            <person name="Ruckert C."/>
        </authorList>
    </citation>
    <scope>NUCLEOTIDE SEQUENCE [LARGE SCALE GENOMIC DNA]</scope>
    <source>
        <strain evidence="9 10">KCTC 23968</strain>
    </source>
</reference>
<keyword evidence="2" id="KW-0645">Protease</keyword>
<evidence type="ECO:0000256" key="6">
    <source>
        <dbReference type="ARBA" id="ARBA00023049"/>
    </source>
</evidence>
<dbReference type="GO" id="GO:0046872">
    <property type="term" value="F:metal ion binding"/>
    <property type="evidence" value="ECO:0007669"/>
    <property type="project" value="UniProtKB-KW"/>
</dbReference>
<dbReference type="InterPro" id="IPR018392">
    <property type="entry name" value="LysM"/>
</dbReference>
<proteinExistence type="predicted"/>
<dbReference type="Gene3D" id="2.70.70.10">
    <property type="entry name" value="Glucose Permease (Domain IIA)"/>
    <property type="match status" value="1"/>
</dbReference>
<keyword evidence="10" id="KW-1185">Reference proteome</keyword>
<dbReference type="PANTHER" id="PTHR21666">
    <property type="entry name" value="PEPTIDASE-RELATED"/>
    <property type="match status" value="1"/>
</dbReference>
<dbReference type="SUPFAM" id="SSF51261">
    <property type="entry name" value="Duplicated hybrid motif"/>
    <property type="match status" value="1"/>
</dbReference>
<keyword evidence="6" id="KW-0482">Metalloprotease</keyword>
<evidence type="ECO:0000256" key="7">
    <source>
        <dbReference type="SAM" id="MobiDB-lite"/>
    </source>
</evidence>